<evidence type="ECO:0000256" key="5">
    <source>
        <dbReference type="SAM" id="MobiDB-lite"/>
    </source>
</evidence>
<dbReference type="InterPro" id="IPR024607">
    <property type="entry name" value="Sulfatase_CS"/>
</dbReference>
<dbReference type="EMBL" id="JBHSKS010000001">
    <property type="protein sequence ID" value="MFC5190377.1"/>
    <property type="molecule type" value="Genomic_DNA"/>
</dbReference>
<dbReference type="PANTHER" id="PTHR42693">
    <property type="entry name" value="ARYLSULFATASE FAMILY MEMBER"/>
    <property type="match status" value="1"/>
</dbReference>
<gene>
    <name evidence="7" type="ORF">ACFPIK_01260</name>
</gene>
<dbReference type="Pfam" id="PF14707">
    <property type="entry name" value="Sulfatase_C"/>
    <property type="match status" value="1"/>
</dbReference>
<dbReference type="RefSeq" id="WP_377911392.1">
    <property type="nucleotide sequence ID" value="NZ_JBHSKS010000001.1"/>
</dbReference>
<dbReference type="Gene3D" id="3.30.1120.10">
    <property type="match status" value="1"/>
</dbReference>
<feature type="domain" description="Sulfatase N-terminal" evidence="6">
    <location>
        <begin position="26"/>
        <end position="334"/>
    </location>
</feature>
<dbReference type="Proteomes" id="UP001596163">
    <property type="component" value="Unassembled WGS sequence"/>
</dbReference>
<keyword evidence="8" id="KW-1185">Reference proteome</keyword>
<keyword evidence="2" id="KW-0479">Metal-binding</keyword>
<dbReference type="Gene3D" id="3.40.720.10">
    <property type="entry name" value="Alkaline Phosphatase, subunit A"/>
    <property type="match status" value="1"/>
</dbReference>
<sequence>MILQTLLLLLGFFQLPLANKGESDKPNIILIFADDLAYGDLGVYGAKGWTTPNLDQLAADGAKFEQFYVPHAVCSASRAALLTGAYANRIGIHGALDHSAKHGLNPKETTIAEMLKSQGYATGMVGKWHLGHHPEFLPTRQGFDSFFGLPYSNDMWPNHPETKNYYPPLPLIQGEKTLAFLEDQSELTTWYTQKSLEFIDKNQDWPFFLYLAHSMPHVPLFVSEKFKGKSSQGLYGDVMMEIDWSVGQIRKKLKELGLEENTLIIFTSDNGPWLSYGGHAGLQGGLKEGKGTSWDGGIRVPALMAWLGKIPSGTTLKQPTMTIDILPTLAEITGATLPPLKIDGNSMWNLLQGKEVKPTPYFAYYNQNELQAVIYDKWKLVFPHVYRTISAGSELRNDGLPVKYAHIRLEKEQLFDLSHDPGETTDIYSNFPEIVKMLHQFAEKARSDMGDQLTQRQGTGNREPGRISEK</sequence>
<proteinExistence type="inferred from homology"/>
<protein>
    <submittedName>
        <fullName evidence="7">Sulfatase</fullName>
    </submittedName>
</protein>
<dbReference type="Pfam" id="PF00884">
    <property type="entry name" value="Sulfatase"/>
    <property type="match status" value="1"/>
</dbReference>
<evidence type="ECO:0000256" key="4">
    <source>
        <dbReference type="ARBA" id="ARBA00022837"/>
    </source>
</evidence>
<reference evidence="8" key="1">
    <citation type="journal article" date="2019" name="Int. J. Syst. Evol. Microbiol.">
        <title>The Global Catalogue of Microorganisms (GCM) 10K type strain sequencing project: providing services to taxonomists for standard genome sequencing and annotation.</title>
        <authorList>
            <consortium name="The Broad Institute Genomics Platform"/>
            <consortium name="The Broad Institute Genome Sequencing Center for Infectious Disease"/>
            <person name="Wu L."/>
            <person name="Ma J."/>
        </authorList>
    </citation>
    <scope>NUCLEOTIDE SEQUENCE [LARGE SCALE GENOMIC DNA]</scope>
    <source>
        <strain evidence="8">CGMCC 1.7030</strain>
    </source>
</reference>
<evidence type="ECO:0000313" key="8">
    <source>
        <dbReference type="Proteomes" id="UP001596163"/>
    </source>
</evidence>
<dbReference type="InterPro" id="IPR000917">
    <property type="entry name" value="Sulfatase_N"/>
</dbReference>
<evidence type="ECO:0000259" key="6">
    <source>
        <dbReference type="Pfam" id="PF00884"/>
    </source>
</evidence>
<accession>A0ABW0BRB2</accession>
<evidence type="ECO:0000256" key="1">
    <source>
        <dbReference type="ARBA" id="ARBA00008779"/>
    </source>
</evidence>
<organism evidence="7 8">
    <name type="scientific">Algoriphagus aquatilis</name>
    <dbReference type="NCBI Taxonomy" id="490186"/>
    <lineage>
        <taxon>Bacteria</taxon>
        <taxon>Pseudomonadati</taxon>
        <taxon>Bacteroidota</taxon>
        <taxon>Cytophagia</taxon>
        <taxon>Cytophagales</taxon>
        <taxon>Cyclobacteriaceae</taxon>
        <taxon>Algoriphagus</taxon>
    </lineage>
</organism>
<comment type="caution">
    <text evidence="7">The sequence shown here is derived from an EMBL/GenBank/DDBJ whole genome shotgun (WGS) entry which is preliminary data.</text>
</comment>
<dbReference type="SUPFAM" id="SSF53649">
    <property type="entry name" value="Alkaline phosphatase-like"/>
    <property type="match status" value="1"/>
</dbReference>
<dbReference type="PROSITE" id="PS00149">
    <property type="entry name" value="SULFATASE_2"/>
    <property type="match status" value="1"/>
</dbReference>
<dbReference type="InterPro" id="IPR050738">
    <property type="entry name" value="Sulfatase"/>
</dbReference>
<keyword evidence="3" id="KW-0378">Hydrolase</keyword>
<feature type="region of interest" description="Disordered" evidence="5">
    <location>
        <begin position="446"/>
        <end position="470"/>
    </location>
</feature>
<keyword evidence="4" id="KW-0106">Calcium</keyword>
<name>A0ABW0BRB2_9BACT</name>
<evidence type="ECO:0000313" key="7">
    <source>
        <dbReference type="EMBL" id="MFC5190377.1"/>
    </source>
</evidence>
<dbReference type="PANTHER" id="PTHR42693:SF53">
    <property type="entry name" value="ENDO-4-O-SULFATASE"/>
    <property type="match status" value="1"/>
</dbReference>
<evidence type="ECO:0000256" key="2">
    <source>
        <dbReference type="ARBA" id="ARBA00022723"/>
    </source>
</evidence>
<dbReference type="InterPro" id="IPR017850">
    <property type="entry name" value="Alkaline_phosphatase_core_sf"/>
</dbReference>
<comment type="similarity">
    <text evidence="1">Belongs to the sulfatase family.</text>
</comment>
<dbReference type="CDD" id="cd16026">
    <property type="entry name" value="GALNS_like"/>
    <property type="match status" value="1"/>
</dbReference>
<evidence type="ECO:0000256" key="3">
    <source>
        <dbReference type="ARBA" id="ARBA00022801"/>
    </source>
</evidence>